<dbReference type="EMBL" id="JAFEUM010000003">
    <property type="protein sequence ID" value="MBM7036797.1"/>
    <property type="molecule type" value="Genomic_DNA"/>
</dbReference>
<accession>A0ABS2HKZ9</accession>
<evidence type="ECO:0000313" key="3">
    <source>
        <dbReference type="Proteomes" id="UP000809621"/>
    </source>
</evidence>
<feature type="signal peptide" evidence="1">
    <location>
        <begin position="1"/>
        <end position="24"/>
    </location>
</feature>
<name>A0ABS2HKZ9_9VIBR</name>
<gene>
    <name evidence="2" type="ORF">JQC93_10335</name>
</gene>
<proteinExistence type="predicted"/>
<organism evidence="2 3">
    <name type="scientific">Vibrio ulleungensis</name>
    <dbReference type="NCBI Taxonomy" id="2807619"/>
    <lineage>
        <taxon>Bacteria</taxon>
        <taxon>Pseudomonadati</taxon>
        <taxon>Pseudomonadota</taxon>
        <taxon>Gammaproteobacteria</taxon>
        <taxon>Vibrionales</taxon>
        <taxon>Vibrionaceae</taxon>
        <taxon>Vibrio</taxon>
    </lineage>
</organism>
<keyword evidence="1" id="KW-0732">Signal</keyword>
<keyword evidence="3" id="KW-1185">Reference proteome</keyword>
<dbReference type="Gene3D" id="2.60.40.3230">
    <property type="match status" value="1"/>
</dbReference>
<sequence length="132" mass="14840">MQKKMWLGVVASLLLVACSNNSTTAGLRIDGESQTVIFGDNVMGSRLLIDNIATLPIDDRVRGIVQLSSAYKGDQHIQYRFYWYDDNGLEVNPRPSAWKQTVIRGFESRTLSEVSVHPNGTQFRIQIRPADN</sequence>
<reference evidence="2 3" key="1">
    <citation type="submission" date="2021-02" db="EMBL/GenBank/DDBJ databases">
        <authorList>
            <person name="Park J.-S."/>
        </authorList>
    </citation>
    <scope>NUCLEOTIDE SEQUENCE [LARGE SCALE GENOMIC DNA]</scope>
    <source>
        <strain evidence="2 3">188UL20-2</strain>
    </source>
</reference>
<feature type="chain" id="PRO_5046620777" evidence="1">
    <location>
        <begin position="25"/>
        <end position="132"/>
    </location>
</feature>
<protein>
    <submittedName>
        <fullName evidence="2">YcfL family protein</fullName>
    </submittedName>
</protein>
<dbReference type="InterPro" id="IPR038483">
    <property type="entry name" value="YcfL-like_sf"/>
</dbReference>
<dbReference type="PROSITE" id="PS51257">
    <property type="entry name" value="PROKAR_LIPOPROTEIN"/>
    <property type="match status" value="1"/>
</dbReference>
<evidence type="ECO:0000256" key="1">
    <source>
        <dbReference type="SAM" id="SignalP"/>
    </source>
</evidence>
<comment type="caution">
    <text evidence="2">The sequence shown here is derived from an EMBL/GenBank/DDBJ whole genome shotgun (WGS) entry which is preliminary data.</text>
</comment>
<dbReference type="CDD" id="cd09030">
    <property type="entry name" value="DUF1425"/>
    <property type="match status" value="1"/>
</dbReference>
<dbReference type="Pfam" id="PF07233">
    <property type="entry name" value="DUF1425"/>
    <property type="match status" value="1"/>
</dbReference>
<evidence type="ECO:0000313" key="2">
    <source>
        <dbReference type="EMBL" id="MBM7036797.1"/>
    </source>
</evidence>
<dbReference type="Proteomes" id="UP000809621">
    <property type="component" value="Unassembled WGS sequence"/>
</dbReference>
<dbReference type="InterPro" id="IPR010824">
    <property type="entry name" value="DUF1425"/>
</dbReference>